<name>A0ABY4SNK4_9CAUL</name>
<reference evidence="5" key="1">
    <citation type="submission" date="2022-05" db="EMBL/GenBank/DDBJ databases">
        <title>Brevundimonas albigilva TT17 genome sequence.</title>
        <authorList>
            <person name="Lee K."/>
            <person name="Son H."/>
        </authorList>
    </citation>
    <scope>NUCLEOTIDE SEQUENCE</scope>
    <source>
        <strain evidence="5">TT17</strain>
    </source>
</reference>
<accession>A0ABY4SNK4</accession>
<dbReference type="SMART" id="SM00530">
    <property type="entry name" value="HTH_XRE"/>
    <property type="match status" value="1"/>
</dbReference>
<evidence type="ECO:0000256" key="1">
    <source>
        <dbReference type="ARBA" id="ARBA00023015"/>
    </source>
</evidence>
<evidence type="ECO:0000313" key="5">
    <source>
        <dbReference type="EMBL" id="URI15824.1"/>
    </source>
</evidence>
<dbReference type="SUPFAM" id="SSF47413">
    <property type="entry name" value="lambda repressor-like DNA-binding domains"/>
    <property type="match status" value="1"/>
</dbReference>
<evidence type="ECO:0000256" key="2">
    <source>
        <dbReference type="ARBA" id="ARBA00023125"/>
    </source>
</evidence>
<gene>
    <name evidence="5" type="ORF">M8231_02180</name>
</gene>
<dbReference type="Proteomes" id="UP001055429">
    <property type="component" value="Chromosome"/>
</dbReference>
<dbReference type="Gene3D" id="1.10.260.40">
    <property type="entry name" value="lambda repressor-like DNA-binding domains"/>
    <property type="match status" value="1"/>
</dbReference>
<feature type="domain" description="HTH cro/C1-type" evidence="4">
    <location>
        <begin position="8"/>
        <end position="62"/>
    </location>
</feature>
<keyword evidence="1" id="KW-0805">Transcription regulation</keyword>
<organism evidence="5 6">
    <name type="scientific">Brevundimonas albigilva</name>
    <dbReference type="NCBI Taxonomy" id="1312364"/>
    <lineage>
        <taxon>Bacteria</taxon>
        <taxon>Pseudomonadati</taxon>
        <taxon>Pseudomonadota</taxon>
        <taxon>Alphaproteobacteria</taxon>
        <taxon>Caulobacterales</taxon>
        <taxon>Caulobacteraceae</taxon>
        <taxon>Brevundimonas</taxon>
    </lineage>
</organism>
<keyword evidence="3" id="KW-0804">Transcription</keyword>
<dbReference type="InterPro" id="IPR050807">
    <property type="entry name" value="TransReg_Diox_bact_type"/>
</dbReference>
<dbReference type="InterPro" id="IPR001387">
    <property type="entry name" value="Cro/C1-type_HTH"/>
</dbReference>
<dbReference type="CDD" id="cd00093">
    <property type="entry name" value="HTH_XRE"/>
    <property type="match status" value="1"/>
</dbReference>
<dbReference type="InterPro" id="IPR010982">
    <property type="entry name" value="Lambda_DNA-bd_dom_sf"/>
</dbReference>
<keyword evidence="6" id="KW-1185">Reference proteome</keyword>
<dbReference type="PANTHER" id="PTHR46797">
    <property type="entry name" value="HTH-TYPE TRANSCRIPTIONAL REGULATOR"/>
    <property type="match status" value="1"/>
</dbReference>
<dbReference type="EMBL" id="CP097649">
    <property type="protein sequence ID" value="URI15824.1"/>
    <property type="molecule type" value="Genomic_DNA"/>
</dbReference>
<evidence type="ECO:0000256" key="3">
    <source>
        <dbReference type="ARBA" id="ARBA00023163"/>
    </source>
</evidence>
<dbReference type="PROSITE" id="PS50943">
    <property type="entry name" value="HTH_CROC1"/>
    <property type="match status" value="1"/>
</dbReference>
<dbReference type="PANTHER" id="PTHR46797:SF23">
    <property type="entry name" value="HTH-TYPE TRANSCRIPTIONAL REGULATOR SUTR"/>
    <property type="match status" value="1"/>
</dbReference>
<keyword evidence="2" id="KW-0238">DNA-binding</keyword>
<protein>
    <submittedName>
        <fullName evidence="5">Helix-turn-helix domain-containing protein</fullName>
    </submittedName>
</protein>
<sequence length="67" mass="7334">MKIVGSNVRRLRKERGLSQEALAGEAGLAMRHLGRIERGEGNPTVAILGRMAEVLDVHPTAFYAEHP</sequence>
<dbReference type="RefSeq" id="WP_250202145.1">
    <property type="nucleotide sequence ID" value="NZ_CP097649.1"/>
</dbReference>
<dbReference type="Pfam" id="PF01381">
    <property type="entry name" value="HTH_3"/>
    <property type="match status" value="1"/>
</dbReference>
<proteinExistence type="predicted"/>
<evidence type="ECO:0000313" key="6">
    <source>
        <dbReference type="Proteomes" id="UP001055429"/>
    </source>
</evidence>
<evidence type="ECO:0000259" key="4">
    <source>
        <dbReference type="PROSITE" id="PS50943"/>
    </source>
</evidence>